<dbReference type="AlphaFoldDB" id="A0A2N1PNB0"/>
<protein>
    <recommendedName>
        <fullName evidence="4">DUF3147 domain-containing protein</fullName>
    </recommendedName>
</protein>
<feature type="transmembrane region" description="Helical" evidence="1">
    <location>
        <begin position="27"/>
        <end position="47"/>
    </location>
</feature>
<reference evidence="2 3" key="1">
    <citation type="journal article" date="2017" name="ISME J.">
        <title>Potential for microbial H2 and metal transformations associated with novel bacteria and archaea in deep terrestrial subsurface sediments.</title>
        <authorList>
            <person name="Hernsdorf A.W."/>
            <person name="Amano Y."/>
            <person name="Miyakawa K."/>
            <person name="Ise K."/>
            <person name="Suzuki Y."/>
            <person name="Anantharaman K."/>
            <person name="Probst A."/>
            <person name="Burstein D."/>
            <person name="Thomas B.C."/>
            <person name="Banfield J.F."/>
        </authorList>
    </citation>
    <scope>NUCLEOTIDE SEQUENCE [LARGE SCALE GENOMIC DNA]</scope>
    <source>
        <strain evidence="2">HGW-Wallbacteria-1</strain>
    </source>
</reference>
<keyword evidence="1" id="KW-0472">Membrane</keyword>
<comment type="caution">
    <text evidence="2">The sequence shown here is derived from an EMBL/GenBank/DDBJ whole genome shotgun (WGS) entry which is preliminary data.</text>
</comment>
<dbReference type="EMBL" id="PGXC01000011">
    <property type="protein sequence ID" value="PKK89810.1"/>
    <property type="molecule type" value="Genomic_DNA"/>
</dbReference>
<name>A0A2N1PNB0_9BACT</name>
<feature type="transmembrane region" description="Helical" evidence="1">
    <location>
        <begin position="87"/>
        <end position="105"/>
    </location>
</feature>
<proteinExistence type="predicted"/>
<evidence type="ECO:0000313" key="2">
    <source>
        <dbReference type="EMBL" id="PKK89810.1"/>
    </source>
</evidence>
<gene>
    <name evidence="2" type="ORF">CVV64_12350</name>
</gene>
<organism evidence="2 3">
    <name type="scientific">Candidatus Wallbacteria bacterium HGW-Wallbacteria-1</name>
    <dbReference type="NCBI Taxonomy" id="2013854"/>
    <lineage>
        <taxon>Bacteria</taxon>
        <taxon>Candidatus Walliibacteriota</taxon>
    </lineage>
</organism>
<keyword evidence="1" id="KW-1133">Transmembrane helix</keyword>
<dbReference type="Proteomes" id="UP000233256">
    <property type="component" value="Unassembled WGS sequence"/>
</dbReference>
<evidence type="ECO:0008006" key="4">
    <source>
        <dbReference type="Google" id="ProtNLM"/>
    </source>
</evidence>
<evidence type="ECO:0000313" key="3">
    <source>
        <dbReference type="Proteomes" id="UP000233256"/>
    </source>
</evidence>
<keyword evidence="1" id="KW-0812">Transmembrane</keyword>
<sequence length="112" mass="12488">MLRVIVKLLLTSGIIVAVSEISKRGTLLGAFAASLPLVSLLGMTWLYMDTGNAPLVANLARDTFWMVIPSLSFFIVFPLLINRGVSFWWAMIPSLIIMFGLYLMTMKLMKMS</sequence>
<feature type="transmembrane region" description="Helical" evidence="1">
    <location>
        <begin position="59"/>
        <end position="81"/>
    </location>
</feature>
<evidence type="ECO:0000256" key="1">
    <source>
        <dbReference type="SAM" id="Phobius"/>
    </source>
</evidence>
<accession>A0A2N1PNB0</accession>